<feature type="region of interest" description="Disordered" evidence="9">
    <location>
        <begin position="393"/>
        <end position="418"/>
    </location>
</feature>
<dbReference type="FunFam" id="1.10.510.10:FF:000021">
    <property type="entry name" value="Serine/threonine protein kinase"/>
    <property type="match status" value="1"/>
</dbReference>
<keyword evidence="5 12" id="KW-0418">Kinase</keyword>
<evidence type="ECO:0000256" key="8">
    <source>
        <dbReference type="ARBA" id="ARBA00048679"/>
    </source>
</evidence>
<dbReference type="GO" id="GO:0045717">
    <property type="term" value="P:negative regulation of fatty acid biosynthetic process"/>
    <property type="evidence" value="ECO:0007669"/>
    <property type="project" value="UniProtKB-ARBA"/>
</dbReference>
<evidence type="ECO:0000313" key="12">
    <source>
        <dbReference type="EMBL" id="MBB3662660.1"/>
    </source>
</evidence>
<protein>
    <recommendedName>
        <fullName evidence="1">non-specific serine/threonine protein kinase</fullName>
        <ecNumber evidence="1">2.7.11.1</ecNumber>
    </recommendedName>
</protein>
<dbReference type="GO" id="GO:0004674">
    <property type="term" value="F:protein serine/threonine kinase activity"/>
    <property type="evidence" value="ECO:0007669"/>
    <property type="project" value="UniProtKB-KW"/>
</dbReference>
<feature type="transmembrane region" description="Helical" evidence="10">
    <location>
        <begin position="368"/>
        <end position="391"/>
    </location>
</feature>
<feature type="region of interest" description="Disordered" evidence="9">
    <location>
        <begin position="430"/>
        <end position="468"/>
    </location>
</feature>
<evidence type="ECO:0000256" key="10">
    <source>
        <dbReference type="SAM" id="Phobius"/>
    </source>
</evidence>
<reference evidence="12 13" key="1">
    <citation type="submission" date="2020-08" db="EMBL/GenBank/DDBJ databases">
        <title>Sequencing the genomes of 1000 actinobacteria strains.</title>
        <authorList>
            <person name="Klenk H.-P."/>
        </authorList>
    </citation>
    <scope>NUCLEOTIDE SEQUENCE [LARGE SCALE GENOMIC DNA]</scope>
    <source>
        <strain evidence="12 13">DSM 45267</strain>
    </source>
</reference>
<dbReference type="RefSeq" id="WP_183780849.1">
    <property type="nucleotide sequence ID" value="NZ_JACIBS010000001.1"/>
</dbReference>
<dbReference type="Pfam" id="PF00069">
    <property type="entry name" value="Pkinase"/>
    <property type="match status" value="1"/>
</dbReference>
<keyword evidence="10" id="KW-1133">Transmembrane helix</keyword>
<dbReference type="SMART" id="SM00220">
    <property type="entry name" value="S_TKc"/>
    <property type="match status" value="1"/>
</dbReference>
<dbReference type="GO" id="GO:0005524">
    <property type="term" value="F:ATP binding"/>
    <property type="evidence" value="ECO:0007669"/>
    <property type="project" value="UniProtKB-KW"/>
</dbReference>
<dbReference type="Proteomes" id="UP000564573">
    <property type="component" value="Unassembled WGS sequence"/>
</dbReference>
<evidence type="ECO:0000256" key="2">
    <source>
        <dbReference type="ARBA" id="ARBA00022527"/>
    </source>
</evidence>
<dbReference type="SUPFAM" id="SSF56112">
    <property type="entry name" value="Protein kinase-like (PK-like)"/>
    <property type="match status" value="1"/>
</dbReference>
<gene>
    <name evidence="12" type="ORF">FB384_001564</name>
</gene>
<dbReference type="EC" id="2.7.11.1" evidence="1"/>
<sequence>MLSTGQLIAERYRLTSQIAVGGMGEVWEASDTRLDRPVAVKILKAELSGNAEFLHRFRAEAKTTASLNHQNIAAVHDYGETEAGESAIAFLVMEMVEGEPLAGILQREGRISADRTLDVLEQAGHALQAAHERGLVHRDVKPGNIMVTPTGAVKLTDFGIAKAADSAPVTRNGMVMGTAHYIAPEQALGQDAEPGSDVYSLAVCGYECLAGRRPFLSENAVTVAMMHIRDVPPPLPPDVPPAARAVIEATLVKDPRQRYASGGEFAAAVAAVKAGHPLPVPSGIAGYGTAGGQVTGAPAGQVTQAGQAGNQPQPNTVGQGSHPSMQPVSPVSPAQNGVMGGHGGTSHGMTPPGVGAPGAHQRQRPAGMWILLTLAAVLVVAVVAALLIVLLGQDSDPPPGRVGDQPPPTGSNWSQASGDIGGEAVIDATGVGTAGQPTTGPDGTVGALDENAEGMTGTPWTKWDGTEQ</sequence>
<evidence type="ECO:0000256" key="7">
    <source>
        <dbReference type="ARBA" id="ARBA00047899"/>
    </source>
</evidence>
<evidence type="ECO:0000256" key="4">
    <source>
        <dbReference type="ARBA" id="ARBA00022741"/>
    </source>
</evidence>
<dbReference type="PROSITE" id="PS50011">
    <property type="entry name" value="PROTEIN_KINASE_DOM"/>
    <property type="match status" value="1"/>
</dbReference>
<evidence type="ECO:0000256" key="6">
    <source>
        <dbReference type="ARBA" id="ARBA00022840"/>
    </source>
</evidence>
<dbReference type="AlphaFoldDB" id="A0A839XH99"/>
<feature type="compositionally biased region" description="Polar residues" evidence="9">
    <location>
        <begin position="301"/>
        <end position="335"/>
    </location>
</feature>
<keyword evidence="10" id="KW-0812">Transmembrane</keyword>
<dbReference type="PANTHER" id="PTHR43289:SF6">
    <property type="entry name" value="SERINE_THREONINE-PROTEIN KINASE NEKL-3"/>
    <property type="match status" value="1"/>
</dbReference>
<evidence type="ECO:0000313" key="13">
    <source>
        <dbReference type="Proteomes" id="UP000564573"/>
    </source>
</evidence>
<organism evidence="12 13">
    <name type="scientific">Prauserella sediminis</name>
    <dbReference type="NCBI Taxonomy" id="577680"/>
    <lineage>
        <taxon>Bacteria</taxon>
        <taxon>Bacillati</taxon>
        <taxon>Actinomycetota</taxon>
        <taxon>Actinomycetes</taxon>
        <taxon>Pseudonocardiales</taxon>
        <taxon>Pseudonocardiaceae</taxon>
        <taxon>Prauserella</taxon>
        <taxon>Prauserella salsuginis group</taxon>
    </lineage>
</organism>
<dbReference type="CDD" id="cd14014">
    <property type="entry name" value="STKc_PknB_like"/>
    <property type="match status" value="1"/>
</dbReference>
<feature type="compositionally biased region" description="Pro residues" evidence="9">
    <location>
        <begin position="396"/>
        <end position="409"/>
    </location>
</feature>
<keyword evidence="6" id="KW-0067">ATP-binding</keyword>
<dbReference type="PROSITE" id="PS00108">
    <property type="entry name" value="PROTEIN_KINASE_ST"/>
    <property type="match status" value="1"/>
</dbReference>
<evidence type="ECO:0000256" key="9">
    <source>
        <dbReference type="SAM" id="MobiDB-lite"/>
    </source>
</evidence>
<proteinExistence type="predicted"/>
<dbReference type="Gene3D" id="3.30.200.20">
    <property type="entry name" value="Phosphorylase Kinase, domain 1"/>
    <property type="match status" value="1"/>
</dbReference>
<comment type="catalytic activity">
    <reaction evidence="8">
        <text>L-seryl-[protein] + ATP = O-phospho-L-seryl-[protein] + ADP + H(+)</text>
        <dbReference type="Rhea" id="RHEA:17989"/>
        <dbReference type="Rhea" id="RHEA-COMP:9863"/>
        <dbReference type="Rhea" id="RHEA-COMP:11604"/>
        <dbReference type="ChEBI" id="CHEBI:15378"/>
        <dbReference type="ChEBI" id="CHEBI:29999"/>
        <dbReference type="ChEBI" id="CHEBI:30616"/>
        <dbReference type="ChEBI" id="CHEBI:83421"/>
        <dbReference type="ChEBI" id="CHEBI:456216"/>
        <dbReference type="EC" id="2.7.11.1"/>
    </reaction>
</comment>
<name>A0A839XH99_9PSEU</name>
<dbReference type="InterPro" id="IPR011009">
    <property type="entry name" value="Kinase-like_dom_sf"/>
</dbReference>
<keyword evidence="2" id="KW-0723">Serine/threonine-protein kinase</keyword>
<keyword evidence="10" id="KW-0472">Membrane</keyword>
<accession>A0A839XH99</accession>
<evidence type="ECO:0000256" key="3">
    <source>
        <dbReference type="ARBA" id="ARBA00022679"/>
    </source>
</evidence>
<dbReference type="Gene3D" id="1.10.510.10">
    <property type="entry name" value="Transferase(Phosphotransferase) domain 1"/>
    <property type="match status" value="1"/>
</dbReference>
<evidence type="ECO:0000259" key="11">
    <source>
        <dbReference type="PROSITE" id="PS50011"/>
    </source>
</evidence>
<evidence type="ECO:0000256" key="1">
    <source>
        <dbReference type="ARBA" id="ARBA00012513"/>
    </source>
</evidence>
<keyword evidence="4" id="KW-0547">Nucleotide-binding</keyword>
<comment type="caution">
    <text evidence="12">The sequence shown here is derived from an EMBL/GenBank/DDBJ whole genome shotgun (WGS) entry which is preliminary data.</text>
</comment>
<dbReference type="InterPro" id="IPR000719">
    <property type="entry name" value="Prot_kinase_dom"/>
</dbReference>
<keyword evidence="3 12" id="KW-0808">Transferase</keyword>
<comment type="catalytic activity">
    <reaction evidence="7">
        <text>L-threonyl-[protein] + ATP = O-phospho-L-threonyl-[protein] + ADP + H(+)</text>
        <dbReference type="Rhea" id="RHEA:46608"/>
        <dbReference type="Rhea" id="RHEA-COMP:11060"/>
        <dbReference type="Rhea" id="RHEA-COMP:11605"/>
        <dbReference type="ChEBI" id="CHEBI:15378"/>
        <dbReference type="ChEBI" id="CHEBI:30013"/>
        <dbReference type="ChEBI" id="CHEBI:30616"/>
        <dbReference type="ChEBI" id="CHEBI:61977"/>
        <dbReference type="ChEBI" id="CHEBI:456216"/>
        <dbReference type="EC" id="2.7.11.1"/>
    </reaction>
</comment>
<evidence type="ECO:0000256" key="5">
    <source>
        <dbReference type="ARBA" id="ARBA00022777"/>
    </source>
</evidence>
<dbReference type="PANTHER" id="PTHR43289">
    <property type="entry name" value="MITOGEN-ACTIVATED PROTEIN KINASE KINASE KINASE 20-RELATED"/>
    <property type="match status" value="1"/>
</dbReference>
<dbReference type="InterPro" id="IPR008271">
    <property type="entry name" value="Ser/Thr_kinase_AS"/>
</dbReference>
<dbReference type="FunFam" id="3.30.200.20:FF:000035">
    <property type="entry name" value="Serine/threonine protein kinase Stk1"/>
    <property type="match status" value="1"/>
</dbReference>
<feature type="domain" description="Protein kinase" evidence="11">
    <location>
        <begin position="12"/>
        <end position="279"/>
    </location>
</feature>
<keyword evidence="13" id="KW-1185">Reference proteome</keyword>
<dbReference type="EMBL" id="JACIBS010000001">
    <property type="protein sequence ID" value="MBB3662660.1"/>
    <property type="molecule type" value="Genomic_DNA"/>
</dbReference>
<feature type="region of interest" description="Disordered" evidence="9">
    <location>
        <begin position="298"/>
        <end position="361"/>
    </location>
</feature>